<evidence type="ECO:0000313" key="14">
    <source>
        <dbReference type="Proteomes" id="UP000275846"/>
    </source>
</evidence>
<name>A0A183SK38_SCHSO</name>
<dbReference type="EMBL" id="UYSU01032922">
    <property type="protein sequence ID" value="VDL90971.1"/>
    <property type="molecule type" value="Genomic_DNA"/>
</dbReference>
<dbReference type="SUPFAM" id="SSF57850">
    <property type="entry name" value="RING/U-box"/>
    <property type="match status" value="2"/>
</dbReference>
<dbReference type="GO" id="GO:0016020">
    <property type="term" value="C:membrane"/>
    <property type="evidence" value="ECO:0007669"/>
    <property type="project" value="UniProtKB-SubCell"/>
</dbReference>
<keyword evidence="7" id="KW-0862">Zinc</keyword>
<evidence type="ECO:0000256" key="5">
    <source>
        <dbReference type="ARBA" id="ARBA00022723"/>
    </source>
</evidence>
<evidence type="ECO:0000313" key="15">
    <source>
        <dbReference type="WBParaSite" id="SSLN_0000474101-mRNA-1"/>
    </source>
</evidence>
<evidence type="ECO:0000313" key="13">
    <source>
        <dbReference type="EMBL" id="VDL90971.1"/>
    </source>
</evidence>
<keyword evidence="5" id="KW-0479">Metal-binding</keyword>
<evidence type="ECO:0000256" key="6">
    <source>
        <dbReference type="ARBA" id="ARBA00022771"/>
    </source>
</evidence>
<dbReference type="PANTHER" id="PTHR46913">
    <property type="entry name" value="RING-H2 FINGER PROTEIN ATL16"/>
    <property type="match status" value="1"/>
</dbReference>
<dbReference type="GO" id="GO:0016740">
    <property type="term" value="F:transferase activity"/>
    <property type="evidence" value="ECO:0007669"/>
    <property type="project" value="UniProtKB-KW"/>
</dbReference>
<dbReference type="AlphaFoldDB" id="A0A183SK38"/>
<comment type="subcellular location">
    <subcellularLocation>
        <location evidence="1">Membrane</location>
        <topology evidence="1">Single-pass membrane protein</topology>
    </subcellularLocation>
</comment>
<keyword evidence="8" id="KW-1133">Transmembrane helix</keyword>
<dbReference type="STRING" id="70667.A0A183SK38"/>
<reference evidence="15" key="1">
    <citation type="submission" date="2016-06" db="UniProtKB">
        <authorList>
            <consortium name="WormBaseParasite"/>
        </authorList>
    </citation>
    <scope>IDENTIFICATION</scope>
</reference>
<dbReference type="InterPro" id="IPR013083">
    <property type="entry name" value="Znf_RING/FYVE/PHD"/>
</dbReference>
<evidence type="ECO:0000256" key="7">
    <source>
        <dbReference type="ARBA" id="ARBA00022833"/>
    </source>
</evidence>
<evidence type="ECO:0000256" key="8">
    <source>
        <dbReference type="ARBA" id="ARBA00022989"/>
    </source>
</evidence>
<evidence type="ECO:0000256" key="1">
    <source>
        <dbReference type="ARBA" id="ARBA00004167"/>
    </source>
</evidence>
<evidence type="ECO:0000256" key="4">
    <source>
        <dbReference type="ARBA" id="ARBA00022692"/>
    </source>
</evidence>
<dbReference type="WBParaSite" id="SSLN_0000474101-mRNA-1">
    <property type="protein sequence ID" value="SSLN_0000474101-mRNA-1"/>
    <property type="gene ID" value="SSLN_0000474101"/>
</dbReference>
<evidence type="ECO:0000256" key="11">
    <source>
        <dbReference type="SAM" id="MobiDB-lite"/>
    </source>
</evidence>
<keyword evidence="14" id="KW-1185">Reference proteome</keyword>
<proteinExistence type="predicted"/>
<dbReference type="InterPro" id="IPR001841">
    <property type="entry name" value="Znf_RING"/>
</dbReference>
<keyword evidence="6 10" id="KW-0863">Zinc-finger</keyword>
<keyword evidence="9" id="KW-0472">Membrane</keyword>
<dbReference type="PANTHER" id="PTHR46913:SF1">
    <property type="entry name" value="RING-H2 FINGER PROTEIN ATL16"/>
    <property type="match status" value="1"/>
</dbReference>
<comment type="pathway">
    <text evidence="2">Protein modification; protein ubiquitination.</text>
</comment>
<protein>
    <submittedName>
        <fullName evidence="15">RING-type domain-containing protein</fullName>
    </submittedName>
</protein>
<evidence type="ECO:0000256" key="9">
    <source>
        <dbReference type="ARBA" id="ARBA00023136"/>
    </source>
</evidence>
<dbReference type="PROSITE" id="PS50089">
    <property type="entry name" value="ZF_RING_2"/>
    <property type="match status" value="2"/>
</dbReference>
<dbReference type="Gene3D" id="3.30.40.10">
    <property type="entry name" value="Zinc/RING finger domain, C3HC4 (zinc finger)"/>
    <property type="match status" value="2"/>
</dbReference>
<gene>
    <name evidence="13" type="ORF">SSLN_LOCUS4586</name>
</gene>
<keyword evidence="4" id="KW-0812">Transmembrane</keyword>
<dbReference type="InterPro" id="IPR044600">
    <property type="entry name" value="ATL1/ATL16-like"/>
</dbReference>
<keyword evidence="3" id="KW-0808">Transferase</keyword>
<evidence type="ECO:0000256" key="10">
    <source>
        <dbReference type="PROSITE-ProRule" id="PRU00175"/>
    </source>
</evidence>
<dbReference type="Pfam" id="PF13639">
    <property type="entry name" value="zf-RING_2"/>
    <property type="match status" value="2"/>
</dbReference>
<evidence type="ECO:0000256" key="3">
    <source>
        <dbReference type="ARBA" id="ARBA00022679"/>
    </source>
</evidence>
<sequence>MCLGEYTAGDRVRHMPCGHLFHVKCVDTWLHSADTCPKCREYTAGDRVRHLPCGHLFHVKCVDTWLHSADTCPKCRKNIIFGLRRLHTQHMREQRARTQSLTLARLPQANQNTPAETSSAATAHVLVVFEYNANDSVCKPTEKADGLTQLGWETCFDQQAHGASEQEAIPPNALQYPPQPVGGTTKTGGLETTAFTYHSQPSGSTASRDVQAGACQAYSNSNQPENIPVEWSTVGDSGAQRPSRAASWRGNGTQVSR</sequence>
<dbReference type="Proteomes" id="UP000275846">
    <property type="component" value="Unassembled WGS sequence"/>
</dbReference>
<dbReference type="GO" id="GO:0008270">
    <property type="term" value="F:zinc ion binding"/>
    <property type="evidence" value="ECO:0007669"/>
    <property type="project" value="UniProtKB-KW"/>
</dbReference>
<dbReference type="OrthoDB" id="8062037at2759"/>
<dbReference type="SMART" id="SM00184">
    <property type="entry name" value="RING"/>
    <property type="match status" value="2"/>
</dbReference>
<accession>A0A183SK38</accession>
<dbReference type="GO" id="GO:0016567">
    <property type="term" value="P:protein ubiquitination"/>
    <property type="evidence" value="ECO:0007669"/>
    <property type="project" value="InterPro"/>
</dbReference>
<organism evidence="15">
    <name type="scientific">Schistocephalus solidus</name>
    <name type="common">Tapeworm</name>
    <dbReference type="NCBI Taxonomy" id="70667"/>
    <lineage>
        <taxon>Eukaryota</taxon>
        <taxon>Metazoa</taxon>
        <taxon>Spiralia</taxon>
        <taxon>Lophotrochozoa</taxon>
        <taxon>Platyhelminthes</taxon>
        <taxon>Cestoda</taxon>
        <taxon>Eucestoda</taxon>
        <taxon>Diphyllobothriidea</taxon>
        <taxon>Diphyllobothriidae</taxon>
        <taxon>Schistocephalus</taxon>
    </lineage>
</organism>
<feature type="region of interest" description="Disordered" evidence="11">
    <location>
        <begin position="219"/>
        <end position="257"/>
    </location>
</feature>
<evidence type="ECO:0000259" key="12">
    <source>
        <dbReference type="PROSITE" id="PS50089"/>
    </source>
</evidence>
<feature type="domain" description="RING-type" evidence="12">
    <location>
        <begin position="1"/>
        <end position="40"/>
    </location>
</feature>
<evidence type="ECO:0000256" key="2">
    <source>
        <dbReference type="ARBA" id="ARBA00004906"/>
    </source>
</evidence>
<reference evidence="13 14" key="2">
    <citation type="submission" date="2018-11" db="EMBL/GenBank/DDBJ databases">
        <authorList>
            <consortium name="Pathogen Informatics"/>
        </authorList>
    </citation>
    <scope>NUCLEOTIDE SEQUENCE [LARGE SCALE GENOMIC DNA]</scope>
    <source>
        <strain evidence="13 14">NST_G2</strain>
    </source>
</reference>
<feature type="domain" description="RING-type" evidence="12">
    <location>
        <begin position="36"/>
        <end position="76"/>
    </location>
</feature>